<dbReference type="Pfam" id="PF07690">
    <property type="entry name" value="MFS_1"/>
    <property type="match status" value="2"/>
</dbReference>
<dbReference type="PANTHER" id="PTHR43791:SF23">
    <property type="entry name" value="MAJOR FACILITATOR SUPERFAMILY (MFS) PROFILE DOMAIN-CONTAINING PROTEIN"/>
    <property type="match status" value="1"/>
</dbReference>
<feature type="transmembrane region" description="Helical" evidence="8">
    <location>
        <begin position="721"/>
        <end position="743"/>
    </location>
</feature>
<keyword evidence="6" id="KW-0325">Glycoprotein</keyword>
<feature type="transmembrane region" description="Helical" evidence="8">
    <location>
        <begin position="217"/>
        <end position="236"/>
    </location>
</feature>
<dbReference type="FunFam" id="1.20.1250.20:FF:000013">
    <property type="entry name" value="MFS general substrate transporter"/>
    <property type="match status" value="1"/>
</dbReference>
<feature type="transmembrane region" description="Helical" evidence="8">
    <location>
        <begin position="183"/>
        <end position="205"/>
    </location>
</feature>
<feature type="region of interest" description="Disordered" evidence="7">
    <location>
        <begin position="979"/>
        <end position="999"/>
    </location>
</feature>
<feature type="transmembrane region" description="Helical" evidence="8">
    <location>
        <begin position="289"/>
        <end position="310"/>
    </location>
</feature>
<feature type="compositionally biased region" description="Basic and acidic residues" evidence="7">
    <location>
        <begin position="17"/>
        <end position="29"/>
    </location>
</feature>
<comment type="subcellular location">
    <subcellularLocation>
        <location evidence="1">Membrane</location>
        <topology evidence="1">Multi-pass membrane protein</topology>
    </subcellularLocation>
</comment>
<reference evidence="10" key="1">
    <citation type="submission" date="2020-03" db="EMBL/GenBank/DDBJ databases">
        <title>Draft Genome Sequence of Cylindrodendrum hubeiense.</title>
        <authorList>
            <person name="Buettner E."/>
            <person name="Kellner H."/>
        </authorList>
    </citation>
    <scope>NUCLEOTIDE SEQUENCE</scope>
    <source>
        <strain evidence="10">IHI 201604</strain>
    </source>
</reference>
<feature type="transmembrane region" description="Helical" evidence="8">
    <location>
        <begin position="626"/>
        <end position="646"/>
    </location>
</feature>
<feature type="compositionally biased region" description="Polar residues" evidence="7">
    <location>
        <begin position="52"/>
        <end position="68"/>
    </location>
</feature>
<gene>
    <name evidence="10" type="ORF">G7Z17_g4978</name>
</gene>
<evidence type="ECO:0000256" key="2">
    <source>
        <dbReference type="ARBA" id="ARBA00022448"/>
    </source>
</evidence>
<comment type="caution">
    <text evidence="10">The sequence shown here is derived from an EMBL/GenBank/DDBJ whole genome shotgun (WGS) entry which is preliminary data.</text>
</comment>
<keyword evidence="4 8" id="KW-1133">Transmembrane helix</keyword>
<feature type="transmembrane region" description="Helical" evidence="8">
    <location>
        <begin position="418"/>
        <end position="440"/>
    </location>
</feature>
<dbReference type="Gene3D" id="1.20.1250.20">
    <property type="entry name" value="MFS general substrate transporter like domains"/>
    <property type="match status" value="4"/>
</dbReference>
<feature type="transmembrane region" description="Helical" evidence="8">
    <location>
        <begin position="658"/>
        <end position="677"/>
    </location>
</feature>
<dbReference type="FunFam" id="1.20.1250.20:FF:000057">
    <property type="entry name" value="MFS general substrate transporter"/>
    <property type="match status" value="1"/>
</dbReference>
<dbReference type="OrthoDB" id="2250022at2759"/>
<feature type="transmembrane region" description="Helical" evidence="8">
    <location>
        <begin position="330"/>
        <end position="348"/>
    </location>
</feature>
<sequence>MTTKTSSPTPHGPSGGSEKHHPDLEKQQDVTEPPLPSPNSGHENDDDDVRDTSNPQDQDLERTNTLGTVLSRLRSRRSAVIEPPPDGGLRAWMVVLSTHLVTMNTWGIINSFGVFQPYYMDLLDRPPEDISWIGSFEVFLLFFIGTFAGRLTDAGYFRPLYVVGVLLIALGMFSTSFCTSYWQFFLAQGICVGLGNGLLFCPCMAVTSTYFAKKRSLAFGLTAAGSATGGLIFPSMVRQLLPQVGFGWTIRATAFIQLGTLIIAGFFVKSRIPPRSTGPLVEWAAFKDLEYTFYAIGAFMAFWSTYFAFHYLPAFSRDILGMSYSSSLDLLLVLNGIGLPGRIIPAYIGDKVGPVNVYMSCTLLAGLIMYCWSAVDAVPGLYVWACFYGVAVGGVQSVFPAGLTSLTTDPQKQGTRMGMVFTIVSFATLTGSPIAGVIISSQGGKYIGAQVFSGTSMLVAMVFIGAARVVKTRKTGLGTFAMAKWQRWKGLNQVFASQNTMGDVKKADSFARSSFQKVAEVPRTDQRCHAAHTMPECLSRLSTDEYKKLGRKATIKMDLIILPTLMLMYILNYLDRNNIASAKLAGIMEDLDMNATEYQTCVSILFVGYILMQIPSNMMLGKIKLPGIYICSAMAVWGVISASQTVVKNFPGLAVCRFFIGFVEAVFFPGALFYLSLFYNRKQYAFRAALFYSGSQLGNAFGSPLAIPILELDGRFGLEGWRWLFLVEGVVTIGLAIIFAFILPNSLADIRSLNESEREWIRWNYEEDLGQQDDRAEITATQGFMLAIQDPKTWLMMATLYCIFVSAGVTNFFPPVVATLGYSRTVTFLLTAPPFVLCCCTIIINGFHSDKTGERYYHIICPLCITLVANVIAISTQNTGARYTAMMLMPASFYAGSTVLLSWITGTINQPVAKRATAIAIIIACCNTPNVWTPYLYNGAPRYFAAFTVNLVAAGAAIMFATITRLYLKKQNWKLDNGKPVGRSGPTEAQQASGFRYML</sequence>
<dbReference type="Proteomes" id="UP000722485">
    <property type="component" value="Unassembled WGS sequence"/>
</dbReference>
<dbReference type="CDD" id="cd17352">
    <property type="entry name" value="MFS_MCT_SLC16"/>
    <property type="match status" value="1"/>
</dbReference>
<keyword evidence="5 8" id="KW-0472">Membrane</keyword>
<evidence type="ECO:0000259" key="9">
    <source>
        <dbReference type="PROSITE" id="PS50850"/>
    </source>
</evidence>
<protein>
    <recommendedName>
        <fullName evidence="9">Major facilitator superfamily (MFS) profile domain-containing protein</fullName>
    </recommendedName>
</protein>
<evidence type="ECO:0000256" key="8">
    <source>
        <dbReference type="SAM" id="Phobius"/>
    </source>
</evidence>
<feature type="transmembrane region" description="Helical" evidence="8">
    <location>
        <begin position="689"/>
        <end position="709"/>
    </location>
</feature>
<dbReference type="AlphaFoldDB" id="A0A9P5LGL8"/>
<organism evidence="10 11">
    <name type="scientific">Cylindrodendrum hubeiense</name>
    <dbReference type="NCBI Taxonomy" id="595255"/>
    <lineage>
        <taxon>Eukaryota</taxon>
        <taxon>Fungi</taxon>
        <taxon>Dikarya</taxon>
        <taxon>Ascomycota</taxon>
        <taxon>Pezizomycotina</taxon>
        <taxon>Sordariomycetes</taxon>
        <taxon>Hypocreomycetidae</taxon>
        <taxon>Hypocreales</taxon>
        <taxon>Nectriaceae</taxon>
        <taxon>Cylindrodendrum</taxon>
    </lineage>
</organism>
<proteinExistence type="predicted"/>
<evidence type="ECO:0000313" key="10">
    <source>
        <dbReference type="EMBL" id="KAF7551471.1"/>
    </source>
</evidence>
<feature type="transmembrane region" description="Helical" evidence="8">
    <location>
        <begin position="916"/>
        <end position="937"/>
    </location>
</feature>
<feature type="transmembrane region" description="Helical" evidence="8">
    <location>
        <begin position="446"/>
        <end position="467"/>
    </location>
</feature>
<keyword evidence="11" id="KW-1185">Reference proteome</keyword>
<evidence type="ECO:0000256" key="5">
    <source>
        <dbReference type="ARBA" id="ARBA00023136"/>
    </source>
</evidence>
<feature type="transmembrane region" description="Helical" evidence="8">
    <location>
        <begin position="129"/>
        <end position="148"/>
    </location>
</feature>
<feature type="domain" description="Major facilitator superfamily (MFS) profile" evidence="9">
    <location>
        <begin position="91"/>
        <end position="474"/>
    </location>
</feature>
<feature type="transmembrane region" description="Helical" evidence="8">
    <location>
        <begin position="856"/>
        <end position="877"/>
    </location>
</feature>
<feature type="transmembrane region" description="Helical" evidence="8">
    <location>
        <begin position="794"/>
        <end position="813"/>
    </location>
</feature>
<dbReference type="PANTHER" id="PTHR43791">
    <property type="entry name" value="PERMEASE-RELATED"/>
    <property type="match status" value="1"/>
</dbReference>
<evidence type="ECO:0000256" key="4">
    <source>
        <dbReference type="ARBA" id="ARBA00022989"/>
    </source>
</evidence>
<dbReference type="GO" id="GO:0022857">
    <property type="term" value="F:transmembrane transporter activity"/>
    <property type="evidence" value="ECO:0007669"/>
    <property type="project" value="InterPro"/>
</dbReference>
<feature type="transmembrane region" description="Helical" evidence="8">
    <location>
        <begin position="825"/>
        <end position="844"/>
    </location>
</feature>
<feature type="transmembrane region" description="Helical" evidence="8">
    <location>
        <begin position="943"/>
        <end position="968"/>
    </location>
</feature>
<feature type="transmembrane region" description="Helical" evidence="8">
    <location>
        <begin position="91"/>
        <end position="109"/>
    </location>
</feature>
<accession>A0A9P5LGL8</accession>
<dbReference type="InterPro" id="IPR011701">
    <property type="entry name" value="MFS"/>
</dbReference>
<feature type="transmembrane region" description="Helical" evidence="8">
    <location>
        <begin position="557"/>
        <end position="575"/>
    </location>
</feature>
<evidence type="ECO:0000256" key="3">
    <source>
        <dbReference type="ARBA" id="ARBA00022692"/>
    </source>
</evidence>
<evidence type="ECO:0000256" key="6">
    <source>
        <dbReference type="ARBA" id="ARBA00023180"/>
    </source>
</evidence>
<feature type="domain" description="Major facilitator superfamily (MFS) profile" evidence="9">
    <location>
        <begin position="561"/>
        <end position="972"/>
    </location>
</feature>
<feature type="transmembrane region" description="Helical" evidence="8">
    <location>
        <begin position="248"/>
        <end position="268"/>
    </location>
</feature>
<feature type="transmembrane region" description="Helical" evidence="8">
    <location>
        <begin position="595"/>
        <end position="614"/>
    </location>
</feature>
<name>A0A9P5LGL8_9HYPO</name>
<dbReference type="SUPFAM" id="SSF103473">
    <property type="entry name" value="MFS general substrate transporter"/>
    <property type="match status" value="2"/>
</dbReference>
<keyword evidence="3 8" id="KW-0812">Transmembrane</keyword>
<dbReference type="GO" id="GO:0016020">
    <property type="term" value="C:membrane"/>
    <property type="evidence" value="ECO:0007669"/>
    <property type="project" value="UniProtKB-SubCell"/>
</dbReference>
<feature type="transmembrane region" description="Helical" evidence="8">
    <location>
        <begin position="160"/>
        <end position="177"/>
    </location>
</feature>
<dbReference type="EMBL" id="JAANBB010000077">
    <property type="protein sequence ID" value="KAF7551471.1"/>
    <property type="molecule type" value="Genomic_DNA"/>
</dbReference>
<keyword evidence="2" id="KW-0813">Transport</keyword>
<feature type="region of interest" description="Disordered" evidence="7">
    <location>
        <begin position="1"/>
        <end position="68"/>
    </location>
</feature>
<dbReference type="InterPro" id="IPR020846">
    <property type="entry name" value="MFS_dom"/>
</dbReference>
<dbReference type="InterPro" id="IPR036259">
    <property type="entry name" value="MFS_trans_sf"/>
</dbReference>
<feature type="transmembrane region" description="Helical" evidence="8">
    <location>
        <begin position="355"/>
        <end position="375"/>
    </location>
</feature>
<feature type="transmembrane region" description="Helical" evidence="8">
    <location>
        <begin position="381"/>
        <end position="406"/>
    </location>
</feature>
<dbReference type="PROSITE" id="PS50850">
    <property type="entry name" value="MFS"/>
    <property type="match status" value="2"/>
</dbReference>
<evidence type="ECO:0000256" key="7">
    <source>
        <dbReference type="SAM" id="MobiDB-lite"/>
    </source>
</evidence>
<feature type="transmembrane region" description="Helical" evidence="8">
    <location>
        <begin position="883"/>
        <end position="904"/>
    </location>
</feature>
<evidence type="ECO:0000256" key="1">
    <source>
        <dbReference type="ARBA" id="ARBA00004141"/>
    </source>
</evidence>
<evidence type="ECO:0000313" key="11">
    <source>
        <dbReference type="Proteomes" id="UP000722485"/>
    </source>
</evidence>